<dbReference type="STRING" id="1406840.Q763_04570"/>
<evidence type="ECO:0000313" key="3">
    <source>
        <dbReference type="Proteomes" id="UP000030129"/>
    </source>
</evidence>
<accession>A0A0A2LTK1</accession>
<keyword evidence="1" id="KW-1133">Transmembrane helix</keyword>
<sequence>MSSNRPDRNNRTKWIALINIPIQMGIIIFLFGWFGNWLDEKYGNTSNPNTMLFTLIGVAIALYNVIRQVNQLNK</sequence>
<evidence type="ECO:0000313" key="2">
    <source>
        <dbReference type="EMBL" id="KGO83289.1"/>
    </source>
</evidence>
<evidence type="ECO:0000256" key="1">
    <source>
        <dbReference type="SAM" id="Phobius"/>
    </source>
</evidence>
<dbReference type="Pfam" id="PF09527">
    <property type="entry name" value="ATPase_gene1"/>
    <property type="match status" value="1"/>
</dbReference>
<gene>
    <name evidence="2" type="ORF">Q763_04570</name>
</gene>
<proteinExistence type="predicted"/>
<dbReference type="eggNOG" id="ENOG50339RB">
    <property type="taxonomic scope" value="Bacteria"/>
</dbReference>
<dbReference type="Proteomes" id="UP000030129">
    <property type="component" value="Unassembled WGS sequence"/>
</dbReference>
<reference evidence="2 3" key="1">
    <citation type="submission" date="2013-09" db="EMBL/GenBank/DDBJ databases">
        <authorList>
            <person name="Zeng Z."/>
            <person name="Chen C."/>
        </authorList>
    </citation>
    <scope>NUCLEOTIDE SEQUENCE [LARGE SCALE GENOMIC DNA]</scope>
    <source>
        <strain evidence="2 3">F44-8</strain>
    </source>
</reference>
<name>A0A0A2LTK1_9FLAO</name>
<dbReference type="RefSeq" id="WP_035131640.1">
    <property type="nucleotide sequence ID" value="NZ_JRLV01000004.1"/>
</dbReference>
<dbReference type="EMBL" id="JRLV01000004">
    <property type="protein sequence ID" value="KGO83289.1"/>
    <property type="molecule type" value="Genomic_DNA"/>
</dbReference>
<keyword evidence="1" id="KW-0812">Transmembrane</keyword>
<keyword evidence="1" id="KW-0472">Membrane</keyword>
<comment type="caution">
    <text evidence="2">The sequence shown here is derived from an EMBL/GenBank/DDBJ whole genome shotgun (WGS) entry which is preliminary data.</text>
</comment>
<keyword evidence="3" id="KW-1185">Reference proteome</keyword>
<dbReference type="InterPro" id="IPR032820">
    <property type="entry name" value="ATPase_put"/>
</dbReference>
<feature type="transmembrane region" description="Helical" evidence="1">
    <location>
        <begin position="12"/>
        <end position="34"/>
    </location>
</feature>
<organism evidence="2 3">
    <name type="scientific">Flavobacterium beibuense F44-8</name>
    <dbReference type="NCBI Taxonomy" id="1406840"/>
    <lineage>
        <taxon>Bacteria</taxon>
        <taxon>Pseudomonadati</taxon>
        <taxon>Bacteroidota</taxon>
        <taxon>Flavobacteriia</taxon>
        <taxon>Flavobacteriales</taxon>
        <taxon>Flavobacteriaceae</taxon>
        <taxon>Flavobacterium</taxon>
    </lineage>
</organism>
<feature type="transmembrane region" description="Helical" evidence="1">
    <location>
        <begin position="46"/>
        <end position="66"/>
    </location>
</feature>
<dbReference type="AlphaFoldDB" id="A0A0A2LTK1"/>
<protein>
    <submittedName>
        <fullName evidence="2">F0F1-ATPase subunit</fullName>
    </submittedName>
</protein>